<dbReference type="Proteomes" id="UP000220034">
    <property type="component" value="Unassembled WGS sequence"/>
</dbReference>
<feature type="domain" description="Mannosylglycerate hydrolase MGH1-like glycoside hydrolase" evidence="4">
    <location>
        <begin position="28"/>
        <end position="400"/>
    </location>
</feature>
<evidence type="ECO:0000256" key="2">
    <source>
        <dbReference type="ARBA" id="ARBA00022801"/>
    </source>
</evidence>
<accession>A0A2C9CUV2</accession>
<name>A0A2C9CUV2_9RHOB</name>
<dbReference type="InterPro" id="IPR004888">
    <property type="entry name" value="Glycoside_hydrolase_63"/>
</dbReference>
<proteinExistence type="inferred from homology"/>
<evidence type="ECO:0000313" key="5">
    <source>
        <dbReference type="EMBL" id="SOH95018.1"/>
    </source>
</evidence>
<evidence type="ECO:0000256" key="3">
    <source>
        <dbReference type="ARBA" id="ARBA00023295"/>
    </source>
</evidence>
<protein>
    <recommendedName>
        <fullName evidence="4">Mannosylglycerate hydrolase MGH1-like glycoside hydrolase domain-containing protein</fullName>
    </recommendedName>
</protein>
<dbReference type="InterPro" id="IPR008928">
    <property type="entry name" value="6-hairpin_glycosidase_sf"/>
</dbReference>
<sequence length="421" mass="46800">MSSLDDQARAIIRGNDRGGYTLPTRGLYPYQWNWDSAFAAWGFATFDNPRAWDELDTLMASQWDTGMVPHIIFHTPDPGYFPGPEIWRTGQTPPTSGITQPPVAATMARLVWEMDPEAGHDRMAALYPKLLAWHRWWHEVRCTHGPAAITHPWESGRDNCPDWDIGMAGVNGADAGPYERRDTGHVDPEMRPTKEDYDRYITMVNFGRNAGWDQAQVVADGPFLMADPGITFMLLRADEDLAVMGRALGHDVTELEGWAKALRDALPLIWNEELGAYDARDLRTGQFANVLGSGAFLAYLADAGNPTLDAQLMRVWDSVSYGIPSADPEAAIFNPRKYWRGPTWPVLNALLAVGLRDSGRTDLAERLRAETESLIRQHGFYEYFDPNDATPCGGADFTWTAAIWLTWAGQGAEADAVRGAA</sequence>
<dbReference type="SUPFAM" id="SSF48208">
    <property type="entry name" value="Six-hairpin glycosidases"/>
    <property type="match status" value="1"/>
</dbReference>
<organism evidence="5 6">
    <name type="scientific">Pontivivens marinum</name>
    <dbReference type="NCBI Taxonomy" id="1690039"/>
    <lineage>
        <taxon>Bacteria</taxon>
        <taxon>Pseudomonadati</taxon>
        <taxon>Pseudomonadota</taxon>
        <taxon>Alphaproteobacteria</taxon>
        <taxon>Rhodobacterales</taxon>
        <taxon>Paracoccaceae</taxon>
        <taxon>Pontivivens</taxon>
    </lineage>
</organism>
<comment type="similarity">
    <text evidence="1">Belongs to the glycosyl hydrolase 63 family.</text>
</comment>
<evidence type="ECO:0000259" key="4">
    <source>
        <dbReference type="Pfam" id="PF22422"/>
    </source>
</evidence>
<dbReference type="Gene3D" id="1.50.10.10">
    <property type="match status" value="1"/>
</dbReference>
<dbReference type="PANTHER" id="PTHR10412">
    <property type="entry name" value="MANNOSYL-OLIGOSACCHARIDE GLUCOSIDASE"/>
    <property type="match status" value="1"/>
</dbReference>
<reference evidence="6" key="1">
    <citation type="submission" date="2017-09" db="EMBL/GenBank/DDBJ databases">
        <authorList>
            <person name="Varghese N."/>
            <person name="Submissions S."/>
        </authorList>
    </citation>
    <scope>NUCLEOTIDE SEQUENCE [LARGE SCALE GENOMIC DNA]</scope>
    <source>
        <strain evidence="6">C7</strain>
    </source>
</reference>
<dbReference type="OrthoDB" id="9781878at2"/>
<dbReference type="RefSeq" id="WP_097931141.1">
    <property type="nucleotide sequence ID" value="NZ_OCTN01000007.1"/>
</dbReference>
<dbReference type="EMBL" id="OCTN01000007">
    <property type="protein sequence ID" value="SOH95018.1"/>
    <property type="molecule type" value="Genomic_DNA"/>
</dbReference>
<evidence type="ECO:0000256" key="1">
    <source>
        <dbReference type="ARBA" id="ARBA00010833"/>
    </source>
</evidence>
<dbReference type="AlphaFoldDB" id="A0A2C9CUV2"/>
<dbReference type="GO" id="GO:0004573">
    <property type="term" value="F:Glc3Man9GlcNAc2 oligosaccharide glucosidase activity"/>
    <property type="evidence" value="ECO:0007669"/>
    <property type="project" value="InterPro"/>
</dbReference>
<gene>
    <name evidence="5" type="ORF">SAMN06273572_10739</name>
</gene>
<dbReference type="GO" id="GO:0009311">
    <property type="term" value="P:oligosaccharide metabolic process"/>
    <property type="evidence" value="ECO:0007669"/>
    <property type="project" value="InterPro"/>
</dbReference>
<keyword evidence="3" id="KW-0326">Glycosidase</keyword>
<keyword evidence="6" id="KW-1185">Reference proteome</keyword>
<dbReference type="Pfam" id="PF22422">
    <property type="entry name" value="MGH1-like_GH"/>
    <property type="match status" value="1"/>
</dbReference>
<dbReference type="GO" id="GO:0006487">
    <property type="term" value="P:protein N-linked glycosylation"/>
    <property type="evidence" value="ECO:0007669"/>
    <property type="project" value="TreeGrafter"/>
</dbReference>
<keyword evidence="2" id="KW-0378">Hydrolase</keyword>
<dbReference type="InterPro" id="IPR012341">
    <property type="entry name" value="6hp_glycosidase-like_sf"/>
</dbReference>
<evidence type="ECO:0000313" key="6">
    <source>
        <dbReference type="Proteomes" id="UP000220034"/>
    </source>
</evidence>
<dbReference type="InterPro" id="IPR054491">
    <property type="entry name" value="MGH1-like_GH"/>
</dbReference>
<dbReference type="PANTHER" id="PTHR10412:SF11">
    <property type="entry name" value="MANNOSYL-OLIGOSACCHARIDE GLUCOSIDASE"/>
    <property type="match status" value="1"/>
</dbReference>